<accession>A0A1E4T2M2</accession>
<protein>
    <recommendedName>
        <fullName evidence="9">Protein YIF1</fullName>
    </recommendedName>
</protein>
<dbReference type="OrthoDB" id="337750at2759"/>
<dbReference type="EMBL" id="KV453851">
    <property type="protein sequence ID" value="ODV85994.1"/>
    <property type="molecule type" value="Genomic_DNA"/>
</dbReference>
<keyword evidence="3 9" id="KW-0812">Transmembrane</keyword>
<keyword evidence="4 9" id="KW-0256">Endoplasmic reticulum</keyword>
<name>A0A1E4T2M2_9ASCO</name>
<evidence type="ECO:0000256" key="6">
    <source>
        <dbReference type="ARBA" id="ARBA00022989"/>
    </source>
</evidence>
<dbReference type="Pfam" id="PF03878">
    <property type="entry name" value="YIF1"/>
    <property type="match status" value="1"/>
</dbReference>
<dbReference type="STRING" id="983967.A0A1E4T2M2"/>
<dbReference type="GO" id="GO:0015031">
    <property type="term" value="P:protein transport"/>
    <property type="evidence" value="ECO:0007669"/>
    <property type="project" value="UniProtKB-KW"/>
</dbReference>
<feature type="transmembrane region" description="Helical" evidence="9">
    <location>
        <begin position="175"/>
        <end position="192"/>
    </location>
</feature>
<comment type="subcellular location">
    <subcellularLocation>
        <location evidence="9">Endoplasmic reticulum membrane</location>
        <topology evidence="9">Multi-pass membrane protein</topology>
    </subcellularLocation>
    <subcellularLocation>
        <location evidence="9">Golgi apparatus membrane</location>
        <topology evidence="9">Multi-pass membrane protein</topology>
    </subcellularLocation>
</comment>
<dbReference type="PANTHER" id="PTHR14083:SF0">
    <property type="entry name" value="YIP1D-INTERACTING FACTOR 1, ISOFORM C"/>
    <property type="match status" value="1"/>
</dbReference>
<dbReference type="AlphaFoldDB" id="A0A1E4T2M2"/>
<dbReference type="InterPro" id="IPR005578">
    <property type="entry name" value="Yif1_fam"/>
</dbReference>
<feature type="compositionally biased region" description="Polar residues" evidence="10">
    <location>
        <begin position="42"/>
        <end position="55"/>
    </location>
</feature>
<evidence type="ECO:0000256" key="8">
    <source>
        <dbReference type="ARBA" id="ARBA00023136"/>
    </source>
</evidence>
<comment type="similarity">
    <text evidence="1 9">Belongs to the YIF1 family.</text>
</comment>
<reference evidence="12" key="1">
    <citation type="submission" date="2016-04" db="EMBL/GenBank/DDBJ databases">
        <title>Comparative genomics of biotechnologically important yeasts.</title>
        <authorList>
            <consortium name="DOE Joint Genome Institute"/>
            <person name="Riley R."/>
            <person name="Haridas S."/>
            <person name="Wolfe K.H."/>
            <person name="Lopes M.R."/>
            <person name="Hittinger C.T."/>
            <person name="Goker M."/>
            <person name="Salamov A."/>
            <person name="Wisecaver J."/>
            <person name="Long T.M."/>
            <person name="Aerts A.L."/>
            <person name="Barry K."/>
            <person name="Choi C."/>
            <person name="Clum A."/>
            <person name="Coughlan A.Y."/>
            <person name="Deshpande S."/>
            <person name="Douglass A.P."/>
            <person name="Hanson S.J."/>
            <person name="Klenk H.-P."/>
            <person name="Labutti K."/>
            <person name="Lapidus A."/>
            <person name="Lindquist E."/>
            <person name="Lipzen A."/>
            <person name="Meier-Kolthoff J.P."/>
            <person name="Ohm R.A."/>
            <person name="Otillar R.P."/>
            <person name="Pangilinan J."/>
            <person name="Peng Y."/>
            <person name="Rokas A."/>
            <person name="Rosa C.A."/>
            <person name="Scheuner C."/>
            <person name="Sibirny A.A."/>
            <person name="Slot J.C."/>
            <person name="Stielow J.B."/>
            <person name="Sun H."/>
            <person name="Kurtzman C.P."/>
            <person name="Blackwell M."/>
            <person name="Grigoriev I.V."/>
            <person name="Jeffries T.W."/>
        </authorList>
    </citation>
    <scope>NUCLEOTIDE SEQUENCE [LARGE SCALE GENOMIC DNA]</scope>
    <source>
        <strain evidence="12">NRRL YB-2248</strain>
    </source>
</reference>
<feature type="transmembrane region" description="Helical" evidence="9">
    <location>
        <begin position="268"/>
        <end position="291"/>
    </location>
</feature>
<feature type="compositionally biased region" description="Low complexity" evidence="10">
    <location>
        <begin position="56"/>
        <end position="68"/>
    </location>
</feature>
<evidence type="ECO:0000256" key="9">
    <source>
        <dbReference type="RuleBase" id="RU368073"/>
    </source>
</evidence>
<feature type="transmembrane region" description="Helical" evidence="9">
    <location>
        <begin position="212"/>
        <end position="229"/>
    </location>
</feature>
<keyword evidence="12" id="KW-1185">Reference proteome</keyword>
<feature type="compositionally biased region" description="Low complexity" evidence="10">
    <location>
        <begin position="16"/>
        <end position="41"/>
    </location>
</feature>
<feature type="transmembrane region" description="Helical" evidence="9">
    <location>
        <begin position="312"/>
        <end position="328"/>
    </location>
</feature>
<proteinExistence type="inferred from homology"/>
<comment type="function">
    <text evidence="9">Has a role in transport between endoplasmic reticulum and Golgi.</text>
</comment>
<dbReference type="PANTHER" id="PTHR14083">
    <property type="entry name" value="YIP1 INTERACTING FACTOR HOMOLOG YIF1 PROTEIN"/>
    <property type="match status" value="1"/>
</dbReference>
<keyword evidence="6 9" id="KW-1133">Transmembrane helix</keyword>
<feature type="region of interest" description="Disordered" evidence="10">
    <location>
        <begin position="1"/>
        <end position="78"/>
    </location>
</feature>
<dbReference type="Proteomes" id="UP000094801">
    <property type="component" value="Unassembled WGS sequence"/>
</dbReference>
<evidence type="ECO:0000256" key="1">
    <source>
        <dbReference type="ARBA" id="ARBA00009727"/>
    </source>
</evidence>
<feature type="compositionally biased region" description="Polar residues" evidence="10">
    <location>
        <begin position="69"/>
        <end position="78"/>
    </location>
</feature>
<dbReference type="GO" id="GO:0005793">
    <property type="term" value="C:endoplasmic reticulum-Golgi intermediate compartment"/>
    <property type="evidence" value="ECO:0007669"/>
    <property type="project" value="UniProtKB-UniRule"/>
</dbReference>
<feature type="compositionally biased region" description="Polar residues" evidence="10">
    <location>
        <begin position="1"/>
        <end position="15"/>
    </location>
</feature>
<evidence type="ECO:0000256" key="3">
    <source>
        <dbReference type="ARBA" id="ARBA00022692"/>
    </source>
</evidence>
<evidence type="ECO:0000313" key="11">
    <source>
        <dbReference type="EMBL" id="ODV85994.1"/>
    </source>
</evidence>
<gene>
    <name evidence="11" type="ORF">CANARDRAFT_28048</name>
</gene>
<evidence type="ECO:0000256" key="10">
    <source>
        <dbReference type="SAM" id="MobiDB-lite"/>
    </source>
</evidence>
<evidence type="ECO:0000256" key="4">
    <source>
        <dbReference type="ARBA" id="ARBA00022824"/>
    </source>
</evidence>
<dbReference type="GO" id="GO:0006888">
    <property type="term" value="P:endoplasmic reticulum to Golgi vesicle-mediated transport"/>
    <property type="evidence" value="ECO:0007669"/>
    <property type="project" value="UniProtKB-UniRule"/>
</dbReference>
<evidence type="ECO:0000256" key="7">
    <source>
        <dbReference type="ARBA" id="ARBA00023034"/>
    </source>
</evidence>
<keyword evidence="8 9" id="KW-0472">Membrane</keyword>
<keyword evidence="7 9" id="KW-0333">Golgi apparatus</keyword>
<evidence type="ECO:0000256" key="5">
    <source>
        <dbReference type="ARBA" id="ARBA00022927"/>
    </source>
</evidence>
<evidence type="ECO:0000313" key="12">
    <source>
        <dbReference type="Proteomes" id="UP000094801"/>
    </source>
</evidence>
<evidence type="ECO:0000256" key="2">
    <source>
        <dbReference type="ARBA" id="ARBA00022448"/>
    </source>
</evidence>
<organism evidence="11 12">
    <name type="scientific">[Candida] arabinofermentans NRRL YB-2248</name>
    <dbReference type="NCBI Taxonomy" id="983967"/>
    <lineage>
        <taxon>Eukaryota</taxon>
        <taxon>Fungi</taxon>
        <taxon>Dikarya</taxon>
        <taxon>Ascomycota</taxon>
        <taxon>Saccharomycotina</taxon>
        <taxon>Pichiomycetes</taxon>
        <taxon>Pichiales</taxon>
        <taxon>Pichiaceae</taxon>
        <taxon>Ogataea</taxon>
        <taxon>Ogataea/Candida clade</taxon>
    </lineage>
</organism>
<dbReference type="GO" id="GO:0005789">
    <property type="term" value="C:endoplasmic reticulum membrane"/>
    <property type="evidence" value="ECO:0007669"/>
    <property type="project" value="UniProtKB-SubCell"/>
</dbReference>
<dbReference type="GO" id="GO:0000139">
    <property type="term" value="C:Golgi membrane"/>
    <property type="evidence" value="ECO:0007669"/>
    <property type="project" value="UniProtKB-SubCell"/>
</dbReference>
<sequence length="329" mass="37820">MYNPYAQSTSDPNNPQLSQQHLYQQPQQPQQSYSSASASQQYGTQAHMNSGQFNSQHQQQQQQHQQQQGKPQSGEAYNTFFNDPAAQLGLHFSQSAFNASHNYMQENFGDFVSNQDIKYYFKVSNSYVIHKLFLILFPFKNKTWVRQFRSSTDVSSNQSVEHYATPIEDVNAPDLYIPLMSFISYILLWAVFSGVNGSFHPQLLGYATTRTLAFYFMDIFIMKVSFYVLGVSSKNSKIWDLASYSGYKFISILSLMMIKNLISSKVLIYISYFLNVFSLGFFLMRSLRYAVLPSGLDSNNLSPATKRIRTQYLFIYSFVIQAVLVWVMA</sequence>
<dbReference type="GO" id="GO:0030134">
    <property type="term" value="C:COPII-coated ER to Golgi transport vesicle"/>
    <property type="evidence" value="ECO:0007669"/>
    <property type="project" value="TreeGrafter"/>
</dbReference>
<keyword evidence="5 9" id="KW-0653">Protein transport</keyword>
<keyword evidence="2 9" id="KW-0813">Transport</keyword>